<accession>A0ABS5HFC6</accession>
<dbReference type="NCBIfam" id="NF047593">
    <property type="entry name" value="IS66_ISAeme5_TnpA"/>
    <property type="match status" value="1"/>
</dbReference>
<evidence type="ECO:0000313" key="1">
    <source>
        <dbReference type="EMBL" id="MBR7890321.1"/>
    </source>
</evidence>
<evidence type="ECO:0000313" key="2">
    <source>
        <dbReference type="Proteomes" id="UP000679722"/>
    </source>
</evidence>
<comment type="caution">
    <text evidence="1">The sequence shown here is derived from an EMBL/GenBank/DDBJ whole genome shotgun (WGS) entry which is preliminary data.</text>
</comment>
<name>A0ABS5HFC6_9GAMM</name>
<dbReference type="EMBL" id="JAGSSV010000055">
    <property type="protein sequence ID" value="MBR7890321.1"/>
    <property type="molecule type" value="Genomic_DNA"/>
</dbReference>
<reference evidence="2" key="1">
    <citation type="submission" date="2023-07" db="EMBL/GenBank/DDBJ databases">
        <title>Marinomonas vulgaris A79, complete genome.</title>
        <authorList>
            <person name="Ying J.-J."/>
        </authorList>
    </citation>
    <scope>NUCLEOTIDE SEQUENCE [LARGE SCALE GENOMIC DNA]</scope>
    <source>
        <strain evidence="2">A79</strain>
    </source>
</reference>
<dbReference type="RefSeq" id="WP_211537718.1">
    <property type="nucleotide sequence ID" value="NZ_JAGSSV010000055.1"/>
</dbReference>
<proteinExistence type="predicted"/>
<organism evidence="1 2">
    <name type="scientific">Marinomonas vulgaris</name>
    <dbReference type="NCBI Taxonomy" id="2823372"/>
    <lineage>
        <taxon>Bacteria</taxon>
        <taxon>Pseudomonadati</taxon>
        <taxon>Pseudomonadota</taxon>
        <taxon>Gammaproteobacteria</taxon>
        <taxon>Oceanospirillales</taxon>
        <taxon>Oceanospirillaceae</taxon>
        <taxon>Marinomonas</taxon>
    </lineage>
</organism>
<sequence length="101" mass="11586">MATYQKYNWLELFEAFEQSKLSQTAFCKQRNINPKYFNVKLKQRQQVIDNPSSAFTRLQVVSSEHSSHVTNQVVIEHGQCKIHCPDSMAPSTMAALVRLLA</sequence>
<dbReference type="Proteomes" id="UP000679722">
    <property type="component" value="Unassembled WGS sequence"/>
</dbReference>
<evidence type="ECO:0008006" key="3">
    <source>
        <dbReference type="Google" id="ProtNLM"/>
    </source>
</evidence>
<keyword evidence="2" id="KW-1185">Reference proteome</keyword>
<gene>
    <name evidence="1" type="ORF">J9B83_15660</name>
</gene>
<protein>
    <recommendedName>
        <fullName evidence="3">Transposase</fullName>
    </recommendedName>
</protein>